<name>A0A137ZKD6_9ACTN</name>
<keyword evidence="2" id="KW-1185">Reference proteome</keyword>
<organism evidence="1 2">
    <name type="scientific">Tsukamurella pseudospumae</name>
    <dbReference type="NCBI Taxonomy" id="239498"/>
    <lineage>
        <taxon>Bacteria</taxon>
        <taxon>Bacillati</taxon>
        <taxon>Actinomycetota</taxon>
        <taxon>Actinomycetes</taxon>
        <taxon>Mycobacteriales</taxon>
        <taxon>Tsukamurellaceae</taxon>
        <taxon>Tsukamurella</taxon>
    </lineage>
</organism>
<accession>A0A137ZKD6</accession>
<gene>
    <name evidence="1" type="ORF">AXK61_03340</name>
</gene>
<sequence>MTKSTATTQTSPWIVREKGVDTEWLADEVVTVDGDSDTGWVEFIAVADRDWGPEIVTELWITPQHGATIKIGHQPHQWHAALDAMTKVVTALDAAYAEKDA</sequence>
<protein>
    <submittedName>
        <fullName evidence="1">Uncharacterized protein</fullName>
    </submittedName>
</protein>
<proteinExistence type="predicted"/>
<dbReference type="Proteomes" id="UP000070409">
    <property type="component" value="Unassembled WGS sequence"/>
</dbReference>
<evidence type="ECO:0000313" key="2">
    <source>
        <dbReference type="Proteomes" id="UP000070409"/>
    </source>
</evidence>
<comment type="caution">
    <text evidence="1">The sequence shown here is derived from an EMBL/GenBank/DDBJ whole genome shotgun (WGS) entry which is preliminary data.</text>
</comment>
<dbReference type="EMBL" id="LSRE01000012">
    <property type="protein sequence ID" value="KXO98629.1"/>
    <property type="molecule type" value="Genomic_DNA"/>
</dbReference>
<dbReference type="RefSeq" id="WP_068745121.1">
    <property type="nucleotide sequence ID" value="NZ_LSRE01000012.1"/>
</dbReference>
<reference evidence="1 2" key="1">
    <citation type="submission" date="2016-02" db="EMBL/GenBank/DDBJ databases">
        <authorList>
            <person name="Teng J.L."/>
            <person name="Tang Y."/>
            <person name="Huang Y."/>
            <person name="Guo F."/>
            <person name="Wei W."/>
            <person name="Chen J.H."/>
            <person name="Wong S.Y."/>
            <person name="Lau S.K."/>
            <person name="Woo P.C."/>
        </authorList>
    </citation>
    <scope>NUCLEOTIDE SEQUENCE [LARGE SCALE GENOMIC DNA]</scope>
    <source>
        <strain evidence="1 2">JCM 13375</strain>
    </source>
</reference>
<evidence type="ECO:0000313" key="1">
    <source>
        <dbReference type="EMBL" id="KXO98629.1"/>
    </source>
</evidence>